<evidence type="ECO:0000256" key="7">
    <source>
        <dbReference type="ARBA" id="ARBA00022832"/>
    </source>
</evidence>
<keyword evidence="7 11" id="KW-0276">Fatty acid metabolism</keyword>
<dbReference type="PANTHER" id="PTHR12215">
    <property type="entry name" value="PHOSPHOPANTETHEINE TRANSFERASE"/>
    <property type="match status" value="1"/>
</dbReference>
<reference evidence="13 14" key="1">
    <citation type="submission" date="2017-08" db="EMBL/GenBank/DDBJ databases">
        <authorList>
            <person name="de Groot N.N."/>
        </authorList>
    </citation>
    <scope>NUCLEOTIDE SEQUENCE [LARGE SCALE GENOMIC DNA]</scope>
    <source>
        <strain evidence="13 14">JC228</strain>
    </source>
</reference>
<feature type="binding site" evidence="11">
    <location>
        <position position="8"/>
    </location>
    <ligand>
        <name>Mg(2+)</name>
        <dbReference type="ChEBI" id="CHEBI:18420"/>
    </ligand>
</feature>
<dbReference type="InterPro" id="IPR050559">
    <property type="entry name" value="P-Pant_transferase_sf"/>
</dbReference>
<keyword evidence="14" id="KW-1185">Reference proteome</keyword>
<dbReference type="InterPro" id="IPR002582">
    <property type="entry name" value="ACPS"/>
</dbReference>
<dbReference type="InterPro" id="IPR037143">
    <property type="entry name" value="4-PPantetheinyl_Trfase_dom_sf"/>
</dbReference>
<evidence type="ECO:0000256" key="2">
    <source>
        <dbReference type="ARBA" id="ARBA00010990"/>
    </source>
</evidence>
<dbReference type="Gene3D" id="3.90.470.20">
    <property type="entry name" value="4'-phosphopantetheinyl transferase domain"/>
    <property type="match status" value="1"/>
</dbReference>
<keyword evidence="6 11" id="KW-0479">Metal-binding</keyword>
<evidence type="ECO:0000313" key="13">
    <source>
        <dbReference type="EMBL" id="SNX74584.1"/>
    </source>
</evidence>
<dbReference type="OrthoDB" id="517356at2"/>
<dbReference type="Pfam" id="PF01648">
    <property type="entry name" value="ACPS"/>
    <property type="match status" value="1"/>
</dbReference>
<comment type="catalytic activity">
    <reaction evidence="11">
        <text>apo-[ACP] + CoA = holo-[ACP] + adenosine 3',5'-bisphosphate + H(+)</text>
        <dbReference type="Rhea" id="RHEA:12068"/>
        <dbReference type="Rhea" id="RHEA-COMP:9685"/>
        <dbReference type="Rhea" id="RHEA-COMP:9690"/>
        <dbReference type="ChEBI" id="CHEBI:15378"/>
        <dbReference type="ChEBI" id="CHEBI:29999"/>
        <dbReference type="ChEBI" id="CHEBI:57287"/>
        <dbReference type="ChEBI" id="CHEBI:58343"/>
        <dbReference type="ChEBI" id="CHEBI:64479"/>
        <dbReference type="EC" id="2.7.8.7"/>
    </reaction>
</comment>
<dbReference type="EC" id="2.7.8.7" evidence="11"/>
<keyword evidence="9 11" id="KW-0443">Lipid metabolism</keyword>
<dbReference type="GO" id="GO:0008897">
    <property type="term" value="F:holo-[acyl-carrier-protein] synthase activity"/>
    <property type="evidence" value="ECO:0007669"/>
    <property type="project" value="UniProtKB-UniRule"/>
</dbReference>
<keyword evidence="8 11" id="KW-0460">Magnesium</keyword>
<proteinExistence type="inferred from homology"/>
<protein>
    <recommendedName>
        <fullName evidence="11">Holo-[acyl-carrier-protein] synthase</fullName>
        <shortName evidence="11">Holo-ACP synthase</shortName>
        <ecNumber evidence="11">2.7.8.7</ecNumber>
    </recommendedName>
    <alternativeName>
        <fullName evidence="11">4'-phosphopantetheinyl transferase AcpS</fullName>
    </alternativeName>
</protein>
<accession>A0A285D425</accession>
<dbReference type="NCBIfam" id="TIGR00556">
    <property type="entry name" value="pantethn_trn"/>
    <property type="match status" value="1"/>
</dbReference>
<dbReference type="GO" id="GO:0005829">
    <property type="term" value="C:cytosol"/>
    <property type="evidence" value="ECO:0007669"/>
    <property type="project" value="TreeGrafter"/>
</dbReference>
<dbReference type="NCBIfam" id="TIGR00516">
    <property type="entry name" value="acpS"/>
    <property type="match status" value="1"/>
</dbReference>
<dbReference type="HAMAP" id="MF_00101">
    <property type="entry name" value="AcpS"/>
    <property type="match status" value="1"/>
</dbReference>
<dbReference type="GO" id="GO:0006633">
    <property type="term" value="P:fatty acid biosynthetic process"/>
    <property type="evidence" value="ECO:0007669"/>
    <property type="project" value="UniProtKB-UniRule"/>
</dbReference>
<dbReference type="SUPFAM" id="SSF56214">
    <property type="entry name" value="4'-phosphopantetheinyl transferase"/>
    <property type="match status" value="1"/>
</dbReference>
<comment type="similarity">
    <text evidence="2">Belongs to the P-Pant transferase superfamily. Gsp/Sfp/HetI/AcpT family.</text>
</comment>
<dbReference type="InterPro" id="IPR008278">
    <property type="entry name" value="4-PPantetheinyl_Trfase_dom"/>
</dbReference>
<evidence type="ECO:0000256" key="11">
    <source>
        <dbReference type="HAMAP-Rule" id="MF_00101"/>
    </source>
</evidence>
<evidence type="ECO:0000256" key="1">
    <source>
        <dbReference type="ARBA" id="ARBA00001946"/>
    </source>
</evidence>
<evidence type="ECO:0000256" key="9">
    <source>
        <dbReference type="ARBA" id="ARBA00023098"/>
    </source>
</evidence>
<gene>
    <name evidence="11" type="primary">acpS</name>
    <name evidence="13" type="ORF">SAMN05877753_109194</name>
</gene>
<comment type="subcellular location">
    <subcellularLocation>
        <location evidence="11">Cytoplasm</location>
    </subcellularLocation>
</comment>
<comment type="function">
    <text evidence="11">Transfers the 4'-phosphopantetheine moiety from coenzyme A to a Ser of acyl-carrier-protein.</text>
</comment>
<dbReference type="GO" id="GO:0000287">
    <property type="term" value="F:magnesium ion binding"/>
    <property type="evidence" value="ECO:0007669"/>
    <property type="project" value="UniProtKB-UniRule"/>
</dbReference>
<comment type="cofactor">
    <cofactor evidence="1 11">
        <name>Mg(2+)</name>
        <dbReference type="ChEBI" id="CHEBI:18420"/>
    </cofactor>
</comment>
<dbReference type="PANTHER" id="PTHR12215:SF10">
    <property type="entry name" value="L-AMINOADIPATE-SEMIALDEHYDE DEHYDROGENASE-PHOSPHOPANTETHEINYL TRANSFERASE"/>
    <property type="match status" value="1"/>
</dbReference>
<name>A0A285D425_9BACI</name>
<comment type="similarity">
    <text evidence="11">Belongs to the P-Pant transferase superfamily. AcpS family.</text>
</comment>
<feature type="binding site" evidence="11">
    <location>
        <position position="58"/>
    </location>
    <ligand>
        <name>Mg(2+)</name>
        <dbReference type="ChEBI" id="CHEBI:18420"/>
    </ligand>
</feature>
<evidence type="ECO:0000313" key="14">
    <source>
        <dbReference type="Proteomes" id="UP000219546"/>
    </source>
</evidence>
<evidence type="ECO:0000256" key="6">
    <source>
        <dbReference type="ARBA" id="ARBA00022723"/>
    </source>
</evidence>
<dbReference type="AlphaFoldDB" id="A0A285D425"/>
<evidence type="ECO:0000256" key="10">
    <source>
        <dbReference type="ARBA" id="ARBA00023160"/>
    </source>
</evidence>
<feature type="domain" description="4'-phosphopantetheinyl transferase" evidence="12">
    <location>
        <begin position="4"/>
        <end position="109"/>
    </location>
</feature>
<organism evidence="13 14">
    <name type="scientific">Bacillus oleivorans</name>
    <dbReference type="NCBI Taxonomy" id="1448271"/>
    <lineage>
        <taxon>Bacteria</taxon>
        <taxon>Bacillati</taxon>
        <taxon>Bacillota</taxon>
        <taxon>Bacilli</taxon>
        <taxon>Bacillales</taxon>
        <taxon>Bacillaceae</taxon>
        <taxon>Bacillus</taxon>
    </lineage>
</organism>
<dbReference type="RefSeq" id="WP_097160029.1">
    <property type="nucleotide sequence ID" value="NZ_JBEPMQ010000009.1"/>
</dbReference>
<dbReference type="EMBL" id="OAOP01000009">
    <property type="protein sequence ID" value="SNX74584.1"/>
    <property type="molecule type" value="Genomic_DNA"/>
</dbReference>
<dbReference type="Proteomes" id="UP000219546">
    <property type="component" value="Unassembled WGS sequence"/>
</dbReference>
<sequence length="117" mass="13341">MIRGIGIDIIEKKRIEKVIERQPRFPQRILTSNEIAEYAQYPMKRKIEYLAGRFAAKEAYAKARGVGIGKELSFQSIEIQKDSFGKPYFSKPVSKGVHLTISHSQEFVVAQAIIEEV</sequence>
<evidence type="ECO:0000256" key="8">
    <source>
        <dbReference type="ARBA" id="ARBA00022842"/>
    </source>
</evidence>
<evidence type="ECO:0000256" key="4">
    <source>
        <dbReference type="ARBA" id="ARBA00022516"/>
    </source>
</evidence>
<evidence type="ECO:0000256" key="3">
    <source>
        <dbReference type="ARBA" id="ARBA00022490"/>
    </source>
</evidence>
<keyword evidence="3 11" id="KW-0963">Cytoplasm</keyword>
<keyword evidence="10 11" id="KW-0275">Fatty acid biosynthesis</keyword>
<evidence type="ECO:0000259" key="12">
    <source>
        <dbReference type="Pfam" id="PF01648"/>
    </source>
</evidence>
<keyword evidence="5 11" id="KW-0808">Transferase</keyword>
<keyword evidence="4 11" id="KW-0444">Lipid biosynthesis</keyword>
<dbReference type="InterPro" id="IPR004568">
    <property type="entry name" value="Ppantetheine-prot_Trfase_dom"/>
</dbReference>
<evidence type="ECO:0000256" key="5">
    <source>
        <dbReference type="ARBA" id="ARBA00022679"/>
    </source>
</evidence>
<dbReference type="GO" id="GO:0019878">
    <property type="term" value="P:lysine biosynthetic process via aminoadipic acid"/>
    <property type="evidence" value="ECO:0007669"/>
    <property type="project" value="TreeGrafter"/>
</dbReference>